<dbReference type="InterPro" id="IPR053984">
    <property type="entry name" value="GPR128_N"/>
</dbReference>
<dbReference type="InterPro" id="IPR053986">
    <property type="entry name" value="GPR128_GAIN_subdom_B"/>
</dbReference>
<evidence type="ECO:0000256" key="5">
    <source>
        <dbReference type="ARBA" id="ARBA00023157"/>
    </source>
</evidence>
<dbReference type="PANTHER" id="PTHR47767:SF1">
    <property type="entry name" value="ADHESION G PROTEIN-COUPLED RECEPTOR G7"/>
    <property type="match status" value="1"/>
</dbReference>
<dbReference type="Pfam" id="PF22257">
    <property type="entry name" value="GPR128_N"/>
    <property type="match status" value="1"/>
</dbReference>
<dbReference type="InterPro" id="IPR000203">
    <property type="entry name" value="GPS"/>
</dbReference>
<evidence type="ECO:0000259" key="8">
    <source>
        <dbReference type="PROSITE" id="PS50221"/>
    </source>
</evidence>
<feature type="transmembrane region" description="Helical" evidence="7">
    <location>
        <begin position="664"/>
        <end position="684"/>
    </location>
</feature>
<dbReference type="InterPro" id="IPR017981">
    <property type="entry name" value="GPCR_2-like_7TM"/>
</dbReference>
<dbReference type="Pfam" id="PF22259">
    <property type="entry name" value="GPR128_GAIN_subdomA"/>
    <property type="match status" value="1"/>
</dbReference>
<dbReference type="InterPro" id="IPR053985">
    <property type="entry name" value="GPR128_GAIN_subdom_A"/>
</dbReference>
<dbReference type="PROSITE" id="PS50221">
    <property type="entry name" value="GAIN_B"/>
    <property type="match status" value="1"/>
</dbReference>
<keyword evidence="2 7" id="KW-0812">Transmembrane</keyword>
<keyword evidence="4 7" id="KW-0472">Membrane</keyword>
<dbReference type="InterPro" id="IPR053066">
    <property type="entry name" value="ADGR_G7"/>
</dbReference>
<sequence>MASYRDSKVLVAAVCGLLTGTVLGLGVWRTMAWIQTVASSSKPPLELCRNGGTWANDRCNCPELWRGLRCTIPNFCENSTDKMFTFKRIPVGSYGYSEEVCERNTPSAGKPMATRLCTLSETGQIKLEAATTGNCSASLQSLETQIDDIRNHSENISTEVQILTSNVNQLTSEGISAAANVVGQIFNLSNHAVPKAKEVAVATVSQLLEAREDVFQRAVDTGSPSPFNTLIKEIEDYSLSLSNGSVVQPNIAVQSVAPSENAAVSFTSVRFSVLRGSSDSFSSGSTSVDTNTDRLETSEVTELQILLSATTDKLEDCGFVAYQNSKLFQSKKFSTSTSFSQKVISGSFKENKTRGNSKDVSVEMAFNTKYRPTGYQLHSYACVYWDFSLNDWDTRGCVKVPSGRAEFLHCRCNHTTSFAVLMSFLKDYKYPEPLDRLSTAGCALSITGLALTVAFQIVTRKGRKSSVTWVLVSLCSSMLIFNLLFVFGIENSNKNSGASGGDPHTQRNEIPPADTKDRSNPGCTAVAALLHYFALATFTWSGLSAAQLHFLLLRTMKPLPPHFTLYLSLTGWGVPAGVVAMTVGIIYAQHKEEWELKYRQEEVCWLAILEEKNTLKSPFLWSFAMPVSVILLSNVAVFITITVKVLWKKNQHLTSTKRVSSLKKLLSTLSTAVIFGITWLLAYLMLIDDRSTRMAFSYIFCLFNTTQGLQIFILYTVRNKVFQREASKVWKSLSSSTERMTFRGPSVSQLRLRVRMYNMLRALPALNERFRLLEPSVATEETALSAGGPGGASA</sequence>
<feature type="region of interest" description="Disordered" evidence="6">
    <location>
        <begin position="496"/>
        <end position="519"/>
    </location>
</feature>
<keyword evidence="10" id="KW-1185">Reference proteome</keyword>
<gene>
    <name evidence="11" type="primary">ADGRG7</name>
</gene>
<evidence type="ECO:0000259" key="9">
    <source>
        <dbReference type="PROSITE" id="PS50261"/>
    </source>
</evidence>
<evidence type="ECO:0000256" key="6">
    <source>
        <dbReference type="SAM" id="MobiDB-lite"/>
    </source>
</evidence>
<dbReference type="InterPro" id="IPR000832">
    <property type="entry name" value="GPCR_2_secretin-like"/>
</dbReference>
<protein>
    <submittedName>
        <fullName evidence="11">Adhesion G-protein coupled receptor G7</fullName>
    </submittedName>
</protein>
<feature type="domain" description="G-protein coupled receptors family 2 profile 2" evidence="9">
    <location>
        <begin position="434"/>
        <end position="719"/>
    </location>
</feature>
<dbReference type="PROSITE" id="PS50261">
    <property type="entry name" value="G_PROTEIN_RECEP_F2_4"/>
    <property type="match status" value="1"/>
</dbReference>
<reference evidence="11" key="1">
    <citation type="submission" date="2025-08" db="UniProtKB">
        <authorList>
            <consortium name="RefSeq"/>
        </authorList>
    </citation>
    <scope>IDENTIFICATION</scope>
</reference>
<feature type="transmembrane region" description="Helical" evidence="7">
    <location>
        <begin position="565"/>
        <end position="588"/>
    </location>
</feature>
<accession>A0ABM3VV56</accession>
<evidence type="ECO:0000256" key="1">
    <source>
        <dbReference type="ARBA" id="ARBA00004141"/>
    </source>
</evidence>
<keyword evidence="5" id="KW-1015">Disulfide bond</keyword>
<dbReference type="Pfam" id="PF01825">
    <property type="entry name" value="GPS"/>
    <property type="match status" value="1"/>
</dbReference>
<feature type="transmembrane region" description="Helical" evidence="7">
    <location>
        <begin position="529"/>
        <end position="553"/>
    </location>
</feature>
<feature type="domain" description="GAIN-B" evidence="8">
    <location>
        <begin position="272"/>
        <end position="428"/>
    </location>
</feature>
<evidence type="ECO:0000256" key="3">
    <source>
        <dbReference type="ARBA" id="ARBA00022989"/>
    </source>
</evidence>
<dbReference type="Gene3D" id="1.20.1070.10">
    <property type="entry name" value="Rhodopsin 7-helix transmembrane proteins"/>
    <property type="match status" value="1"/>
</dbReference>
<dbReference type="GeneID" id="103126915"/>
<name>A0ABM3VV56_ERIEU</name>
<dbReference type="SMART" id="SM00303">
    <property type="entry name" value="GPS"/>
    <property type="match status" value="1"/>
</dbReference>
<dbReference type="PANTHER" id="PTHR47767">
    <property type="entry name" value="ADHESION G PROTEIN-COUPLED RECEPTOR G7"/>
    <property type="match status" value="1"/>
</dbReference>
<dbReference type="Pfam" id="PF00002">
    <property type="entry name" value="7tm_2"/>
    <property type="match status" value="1"/>
</dbReference>
<dbReference type="PRINTS" id="PR00249">
    <property type="entry name" value="GPCRSECRETIN"/>
</dbReference>
<feature type="transmembrane region" description="Helical" evidence="7">
    <location>
        <begin position="467"/>
        <end position="489"/>
    </location>
</feature>
<evidence type="ECO:0000256" key="7">
    <source>
        <dbReference type="SAM" id="Phobius"/>
    </source>
</evidence>
<evidence type="ECO:0000256" key="4">
    <source>
        <dbReference type="ARBA" id="ARBA00023136"/>
    </source>
</evidence>
<keyword evidence="3 7" id="KW-1133">Transmembrane helix</keyword>
<dbReference type="InterPro" id="IPR057244">
    <property type="entry name" value="GAIN_B"/>
</dbReference>
<dbReference type="InterPro" id="IPR047938">
    <property type="entry name" value="GPR128_7tmB2"/>
</dbReference>
<dbReference type="Pfam" id="PF22261">
    <property type="entry name" value="GPR128_GAIN_subdom_B"/>
    <property type="match status" value="1"/>
</dbReference>
<proteinExistence type="predicted"/>
<dbReference type="CDD" id="cd15257">
    <property type="entry name" value="7tmB2_GPR128"/>
    <property type="match status" value="1"/>
</dbReference>
<feature type="transmembrane region" description="Helical" evidence="7">
    <location>
        <begin position="619"/>
        <end position="643"/>
    </location>
</feature>
<comment type="subcellular location">
    <subcellularLocation>
        <location evidence="1">Membrane</location>
        <topology evidence="1">Multi-pass membrane protein</topology>
    </subcellularLocation>
</comment>
<feature type="transmembrane region" description="Helical" evidence="7">
    <location>
        <begin position="437"/>
        <end position="455"/>
    </location>
</feature>
<evidence type="ECO:0000313" key="11">
    <source>
        <dbReference type="RefSeq" id="XP_060028194.1"/>
    </source>
</evidence>
<feature type="transmembrane region" description="Helical" evidence="7">
    <location>
        <begin position="696"/>
        <end position="717"/>
    </location>
</feature>
<organism evidence="10 11">
    <name type="scientific">Erinaceus europaeus</name>
    <name type="common">Western European hedgehog</name>
    <dbReference type="NCBI Taxonomy" id="9365"/>
    <lineage>
        <taxon>Eukaryota</taxon>
        <taxon>Metazoa</taxon>
        <taxon>Chordata</taxon>
        <taxon>Craniata</taxon>
        <taxon>Vertebrata</taxon>
        <taxon>Euteleostomi</taxon>
        <taxon>Mammalia</taxon>
        <taxon>Eutheria</taxon>
        <taxon>Laurasiatheria</taxon>
        <taxon>Eulipotyphla</taxon>
        <taxon>Erinaceidae</taxon>
        <taxon>Erinaceinae</taxon>
        <taxon>Erinaceus</taxon>
    </lineage>
</organism>
<keyword evidence="11" id="KW-0675">Receptor</keyword>
<evidence type="ECO:0000256" key="2">
    <source>
        <dbReference type="ARBA" id="ARBA00022692"/>
    </source>
</evidence>
<dbReference type="RefSeq" id="XP_060028194.1">
    <property type="nucleotide sequence ID" value="XM_060172211.1"/>
</dbReference>
<evidence type="ECO:0000313" key="10">
    <source>
        <dbReference type="Proteomes" id="UP001652624"/>
    </source>
</evidence>
<dbReference type="Proteomes" id="UP001652624">
    <property type="component" value="Chromosome 14"/>
</dbReference>
<dbReference type="InterPro" id="IPR046338">
    <property type="entry name" value="GAIN_dom_sf"/>
</dbReference>
<dbReference type="Gene3D" id="2.60.220.50">
    <property type="match status" value="1"/>
</dbReference>